<dbReference type="Proteomes" id="UP000268535">
    <property type="component" value="Unassembled WGS sequence"/>
</dbReference>
<protein>
    <submittedName>
        <fullName evidence="4">Uncharacterized protein</fullName>
    </submittedName>
</protein>
<dbReference type="SUPFAM" id="SSF82171">
    <property type="entry name" value="DPP6 N-terminal domain-like"/>
    <property type="match status" value="1"/>
</dbReference>
<dbReference type="Gene3D" id="2.130.10.10">
    <property type="entry name" value="YVTN repeat-like/Quinoprotein amine dehydrogenase"/>
    <property type="match status" value="1"/>
</dbReference>
<feature type="compositionally biased region" description="Basic and acidic residues" evidence="3">
    <location>
        <begin position="242"/>
        <end position="264"/>
    </location>
</feature>
<evidence type="ECO:0000313" key="5">
    <source>
        <dbReference type="Proteomes" id="UP000268535"/>
    </source>
</evidence>
<dbReference type="GO" id="GO:0035861">
    <property type="term" value="C:site of double-strand break"/>
    <property type="evidence" value="ECO:0007669"/>
    <property type="project" value="TreeGrafter"/>
</dbReference>
<evidence type="ECO:0000256" key="1">
    <source>
        <dbReference type="ARBA" id="ARBA00022574"/>
    </source>
</evidence>
<evidence type="ECO:0000256" key="3">
    <source>
        <dbReference type="SAM" id="MobiDB-lite"/>
    </source>
</evidence>
<evidence type="ECO:0000313" key="4">
    <source>
        <dbReference type="EMBL" id="RKO96473.1"/>
    </source>
</evidence>
<feature type="region of interest" description="Disordered" evidence="3">
    <location>
        <begin position="233"/>
        <end position="301"/>
    </location>
</feature>
<sequence>MRPSALAACVDDVSLAVRCASAGAVLLFDLRRADRPVATWAALPSRSDAANVAFSPNRRFLVCGGTAPAGRGCLHVLDVATGGRTHPDVVLPTDAGAAATAANDEVVHVAWHRTTHQLFASTASGAVHAFYHDDDAVPRRGLRCALAKLPAFTRRQDAVVHIDERQAYPIIAPYASRDVNDPTQRPAGGAKRGLHAEDTSAARVGPAPPEATRQGRGQDGHVAEGQLQRTLRQLGQNPEADEAWKMDPREAILRHAADAERDPRWVTPAYAKNQPTPILAADSSSDEEGHRPPAAKQQRLA</sequence>
<name>A0A4P9WVX6_9FUNG</name>
<keyword evidence="1" id="KW-0853">WD repeat</keyword>
<organism evidence="4 5">
    <name type="scientific">Caulochytrium protostelioides</name>
    <dbReference type="NCBI Taxonomy" id="1555241"/>
    <lineage>
        <taxon>Eukaryota</taxon>
        <taxon>Fungi</taxon>
        <taxon>Fungi incertae sedis</taxon>
        <taxon>Chytridiomycota</taxon>
        <taxon>Chytridiomycota incertae sedis</taxon>
        <taxon>Chytridiomycetes</taxon>
        <taxon>Caulochytriales</taxon>
        <taxon>Caulochytriaceae</taxon>
        <taxon>Caulochytrium</taxon>
    </lineage>
</organism>
<feature type="region of interest" description="Disordered" evidence="3">
    <location>
        <begin position="175"/>
        <end position="221"/>
    </location>
</feature>
<dbReference type="GO" id="GO:0005634">
    <property type="term" value="C:nucleus"/>
    <property type="evidence" value="ECO:0007669"/>
    <property type="project" value="TreeGrafter"/>
</dbReference>
<dbReference type="EMBL" id="ML009914">
    <property type="protein sequence ID" value="RKO96473.1"/>
    <property type="molecule type" value="Genomic_DNA"/>
</dbReference>
<dbReference type="InterPro" id="IPR051858">
    <property type="entry name" value="WD_repeat_GAD-1"/>
</dbReference>
<dbReference type="AlphaFoldDB" id="A0A4P9WVX6"/>
<accession>A0A4P9WVX6</accession>
<gene>
    <name evidence="4" type="ORF">CAUPRSCDRAFT_11837</name>
</gene>
<reference evidence="5" key="1">
    <citation type="journal article" date="2018" name="Nat. Microbiol.">
        <title>Leveraging single-cell genomics to expand the fungal tree of life.</title>
        <authorList>
            <person name="Ahrendt S.R."/>
            <person name="Quandt C.A."/>
            <person name="Ciobanu D."/>
            <person name="Clum A."/>
            <person name="Salamov A."/>
            <person name="Andreopoulos B."/>
            <person name="Cheng J.F."/>
            <person name="Woyke T."/>
            <person name="Pelin A."/>
            <person name="Henrissat B."/>
            <person name="Reynolds N.K."/>
            <person name="Benny G.L."/>
            <person name="Smith M.E."/>
            <person name="James T.Y."/>
            <person name="Grigoriev I.V."/>
        </authorList>
    </citation>
    <scope>NUCLEOTIDE SEQUENCE [LARGE SCALE GENOMIC DNA]</scope>
    <source>
        <strain evidence="5">ATCC 52028</strain>
    </source>
</reference>
<proteinExistence type="predicted"/>
<keyword evidence="2" id="KW-0677">Repeat</keyword>
<dbReference type="PANTHER" id="PTHR16017">
    <property type="entry name" value="GASTRULATION DEFECTIVE PROTEIN 1-RELATED"/>
    <property type="match status" value="1"/>
</dbReference>
<dbReference type="PANTHER" id="PTHR16017:SF0">
    <property type="entry name" value="WD REPEAT-CONTAINING PROTEIN 70"/>
    <property type="match status" value="1"/>
</dbReference>
<evidence type="ECO:0000256" key="2">
    <source>
        <dbReference type="ARBA" id="ARBA00022737"/>
    </source>
</evidence>
<dbReference type="InterPro" id="IPR015943">
    <property type="entry name" value="WD40/YVTN_repeat-like_dom_sf"/>
</dbReference>